<evidence type="ECO:0000313" key="1">
    <source>
        <dbReference type="EMBL" id="SHH21866.1"/>
    </source>
</evidence>
<dbReference type="Proteomes" id="UP000184079">
    <property type="component" value="Unassembled WGS sequence"/>
</dbReference>
<accession>A0A1M5R745</accession>
<dbReference type="EMBL" id="FQXD01000005">
    <property type="protein sequence ID" value="SHH21866.1"/>
    <property type="molecule type" value="Genomic_DNA"/>
</dbReference>
<dbReference type="InterPro" id="IPR052927">
    <property type="entry name" value="DCC_oxidoreductase"/>
</dbReference>
<dbReference type="OrthoDB" id="9785438at2"/>
<dbReference type="PANTHER" id="PTHR33639:SF2">
    <property type="entry name" value="DUF393 DOMAIN-CONTAINING PROTEIN"/>
    <property type="match status" value="1"/>
</dbReference>
<reference evidence="2" key="1">
    <citation type="submission" date="2016-11" db="EMBL/GenBank/DDBJ databases">
        <authorList>
            <person name="Varghese N."/>
            <person name="Submissions S."/>
        </authorList>
    </citation>
    <scope>NUCLEOTIDE SEQUENCE [LARGE SCALE GENOMIC DNA]</scope>
    <source>
        <strain evidence="2">CGMCC 1.6496</strain>
    </source>
</reference>
<keyword evidence="2" id="KW-1185">Reference proteome</keyword>
<sequence>MSKKIILFDGVCHFCDQSVQFILQRDKQEQFLFASLQGDAGQKLVQKYNIPNDLSSLILIDNNKYYNKSTAALRICRELSGGWKFLYAFIVLPKPIRDFFYDRIANNRYRWFGKKDSCELPPPHVRKRFL</sequence>
<dbReference type="GO" id="GO:0015035">
    <property type="term" value="F:protein-disulfide reductase activity"/>
    <property type="evidence" value="ECO:0007669"/>
    <property type="project" value="InterPro"/>
</dbReference>
<proteinExistence type="predicted"/>
<gene>
    <name evidence="1" type="ORF">SAMN05421807_10537</name>
</gene>
<dbReference type="InterPro" id="IPR007263">
    <property type="entry name" value="DCC1-like"/>
</dbReference>
<name>A0A1M5R745_9BACI</name>
<dbReference type="PANTHER" id="PTHR33639">
    <property type="entry name" value="THIOL-DISULFIDE OXIDOREDUCTASE DCC"/>
    <property type="match status" value="1"/>
</dbReference>
<protein>
    <submittedName>
        <fullName evidence="1">Predicted thiol-disulfide oxidoreductase YuxK, DCC family</fullName>
    </submittedName>
</protein>
<dbReference type="AlphaFoldDB" id="A0A1M5R745"/>
<organism evidence="1 2">
    <name type="scientific">Virgibacillus chiguensis</name>
    <dbReference type="NCBI Taxonomy" id="411959"/>
    <lineage>
        <taxon>Bacteria</taxon>
        <taxon>Bacillati</taxon>
        <taxon>Bacillota</taxon>
        <taxon>Bacilli</taxon>
        <taxon>Bacillales</taxon>
        <taxon>Bacillaceae</taxon>
        <taxon>Virgibacillus</taxon>
    </lineage>
</organism>
<evidence type="ECO:0000313" key="2">
    <source>
        <dbReference type="Proteomes" id="UP000184079"/>
    </source>
</evidence>
<dbReference type="RefSeq" id="WP_073006779.1">
    <property type="nucleotide sequence ID" value="NZ_FQXD01000005.1"/>
</dbReference>
<dbReference type="Pfam" id="PF04134">
    <property type="entry name" value="DCC1-like"/>
    <property type="match status" value="1"/>
</dbReference>